<dbReference type="InterPro" id="IPR058721">
    <property type="entry name" value="NTF2_3"/>
</dbReference>
<accession>A0AAE8ZVQ9</accession>
<dbReference type="AlphaFoldDB" id="A0AAE8ZVQ9"/>
<feature type="domain" description="NTF2-like" evidence="1">
    <location>
        <begin position="108"/>
        <end position="212"/>
    </location>
</feature>
<proteinExistence type="predicted"/>
<dbReference type="Proteomes" id="UP000827892">
    <property type="component" value="Chromosome X"/>
</dbReference>
<gene>
    <name evidence="2" type="ORF">L3Y34_013661</name>
</gene>
<evidence type="ECO:0000259" key="1">
    <source>
        <dbReference type="Pfam" id="PF26530"/>
    </source>
</evidence>
<dbReference type="PANTHER" id="PTHR33940">
    <property type="entry name" value="PROTEIN CBG13625"/>
    <property type="match status" value="1"/>
</dbReference>
<evidence type="ECO:0000313" key="3">
    <source>
        <dbReference type="Proteomes" id="UP000827892"/>
    </source>
</evidence>
<sequence>MNLLKDLYTSDYSHDTCGNFFERQKFIKAHSQADPRPHNYKMKVDLVQDVGSAIRFVASLDPDHGENRTQIDYYLNKKENKLENGCVLTCTENTRNPNYTKKFPGYDKVLSNFVEKLASRDFYLISDLFTPTFELRTCDYVFDRDQTADIISSLREETKITVLYKSEERLGSTMQYKWQLTGLGTKGADVVVYARYQNKFWPQISSMTVVSC</sequence>
<reference evidence="2 3" key="1">
    <citation type="submission" date="2022-05" db="EMBL/GenBank/DDBJ databases">
        <title>Chromosome-level reference genomes for two strains of Caenorhabditis briggsae: an improved platform for comparative genomics.</title>
        <authorList>
            <person name="Stevens L."/>
            <person name="Andersen E.C."/>
        </authorList>
    </citation>
    <scope>NUCLEOTIDE SEQUENCE [LARGE SCALE GENOMIC DNA]</scope>
    <source>
        <strain evidence="2">QX1410_ONT</strain>
        <tissue evidence="2">Whole-organism</tissue>
    </source>
</reference>
<evidence type="ECO:0000313" key="2">
    <source>
        <dbReference type="EMBL" id="ULT85105.1"/>
    </source>
</evidence>
<protein>
    <recommendedName>
        <fullName evidence="1">NTF2-like domain-containing protein</fullName>
    </recommendedName>
</protein>
<organism evidence="2 3">
    <name type="scientific">Caenorhabditis briggsae</name>
    <dbReference type="NCBI Taxonomy" id="6238"/>
    <lineage>
        <taxon>Eukaryota</taxon>
        <taxon>Metazoa</taxon>
        <taxon>Ecdysozoa</taxon>
        <taxon>Nematoda</taxon>
        <taxon>Chromadorea</taxon>
        <taxon>Rhabditida</taxon>
        <taxon>Rhabditina</taxon>
        <taxon>Rhabditomorpha</taxon>
        <taxon>Rhabditoidea</taxon>
        <taxon>Rhabditidae</taxon>
        <taxon>Peloderinae</taxon>
        <taxon>Caenorhabditis</taxon>
    </lineage>
</organism>
<name>A0AAE8ZVQ9_CAEBR</name>
<feature type="domain" description="NTF2-like" evidence="1">
    <location>
        <begin position="3"/>
        <end position="91"/>
    </location>
</feature>
<dbReference type="EMBL" id="CP090896">
    <property type="protein sequence ID" value="ULT85105.1"/>
    <property type="molecule type" value="Genomic_DNA"/>
</dbReference>
<dbReference type="PANTHER" id="PTHR33940:SF1">
    <property type="entry name" value="APOLIPOPHORIN-RELATED"/>
    <property type="match status" value="1"/>
</dbReference>
<dbReference type="Pfam" id="PF26530">
    <property type="entry name" value="NTF2_3"/>
    <property type="match status" value="2"/>
</dbReference>